<keyword evidence="1" id="KW-0479">Metal-binding</keyword>
<evidence type="ECO:0000256" key="4">
    <source>
        <dbReference type="PROSITE-ProRule" id="PRU00510"/>
    </source>
</evidence>
<reference evidence="7 8" key="1">
    <citation type="submission" date="2019-02" db="EMBL/GenBank/DDBJ databases">
        <title>Deep-cultivation of Planctomycetes and their phenomic and genomic characterization uncovers novel biology.</title>
        <authorList>
            <person name="Wiegand S."/>
            <person name="Jogler M."/>
            <person name="Boedeker C."/>
            <person name="Pinto D."/>
            <person name="Vollmers J."/>
            <person name="Rivas-Marin E."/>
            <person name="Kohn T."/>
            <person name="Peeters S.H."/>
            <person name="Heuer A."/>
            <person name="Rast P."/>
            <person name="Oberbeckmann S."/>
            <person name="Bunk B."/>
            <person name="Jeske O."/>
            <person name="Meyerdierks A."/>
            <person name="Storesund J.E."/>
            <person name="Kallscheuer N."/>
            <person name="Luecker S."/>
            <person name="Lage O.M."/>
            <person name="Pohl T."/>
            <person name="Merkel B.J."/>
            <person name="Hornburger P."/>
            <person name="Mueller R.-W."/>
            <person name="Bruemmer F."/>
            <person name="Labrenz M."/>
            <person name="Spormann A.M."/>
            <person name="Op den Camp H."/>
            <person name="Overmann J."/>
            <person name="Amann R."/>
            <person name="Jetten M.S.M."/>
            <person name="Mascher T."/>
            <person name="Medema M.H."/>
            <person name="Devos D.P."/>
            <person name="Kaster A.-K."/>
            <person name="Ovreas L."/>
            <person name="Rohde M."/>
            <person name="Galperin M.Y."/>
            <person name="Jogler C."/>
        </authorList>
    </citation>
    <scope>NUCLEOTIDE SEQUENCE [LARGE SCALE GENOMIC DNA]</scope>
    <source>
        <strain evidence="7 8">Pla85_3_4</strain>
    </source>
</reference>
<evidence type="ECO:0000256" key="3">
    <source>
        <dbReference type="ARBA" id="ARBA00022833"/>
    </source>
</evidence>
<keyword evidence="3" id="KW-0862">Zinc</keyword>
<dbReference type="EMBL" id="CP036433">
    <property type="protein sequence ID" value="QDU98636.1"/>
    <property type="molecule type" value="Genomic_DNA"/>
</dbReference>
<dbReference type="KEGG" id="lcre:Pla8534_65080"/>
<feature type="zinc finger region" description="dksA C4-type" evidence="4">
    <location>
        <begin position="92"/>
        <end position="116"/>
    </location>
</feature>
<dbReference type="AlphaFoldDB" id="A0A518E3G0"/>
<dbReference type="SUPFAM" id="SSF57716">
    <property type="entry name" value="Glucocorticoid receptor-like (DNA-binding domain)"/>
    <property type="match status" value="1"/>
</dbReference>
<evidence type="ECO:0000256" key="5">
    <source>
        <dbReference type="SAM" id="MobiDB-lite"/>
    </source>
</evidence>
<sequence length="121" mass="13324">MKEADLQMYQERLRALRSRVRGDVLSMSDAALNQTGSDASGELSRAPTHPADVGSDAYEQEFTLSLVEHDEDTLKSIEVALERIRTGDYGSCVECNARIPKARLNAIPFTPHCVKCAGKLE</sequence>
<evidence type="ECO:0000256" key="2">
    <source>
        <dbReference type="ARBA" id="ARBA00022771"/>
    </source>
</evidence>
<proteinExistence type="predicted"/>
<dbReference type="PROSITE" id="PS51128">
    <property type="entry name" value="ZF_DKSA_2"/>
    <property type="match status" value="1"/>
</dbReference>
<evidence type="ECO:0000256" key="1">
    <source>
        <dbReference type="ARBA" id="ARBA00022723"/>
    </source>
</evidence>
<keyword evidence="8" id="KW-1185">Reference proteome</keyword>
<dbReference type="Gene3D" id="1.20.120.910">
    <property type="entry name" value="DksA, coiled-coil domain"/>
    <property type="match status" value="1"/>
</dbReference>
<dbReference type="Proteomes" id="UP000317648">
    <property type="component" value="Chromosome"/>
</dbReference>
<dbReference type="PANTHER" id="PTHR33823">
    <property type="entry name" value="RNA POLYMERASE-BINDING TRANSCRIPTION FACTOR DKSA-RELATED"/>
    <property type="match status" value="1"/>
</dbReference>
<protein>
    <submittedName>
        <fullName evidence="7">RNA polymerase-binding transcription factor DksA</fullName>
    </submittedName>
</protein>
<evidence type="ECO:0000259" key="6">
    <source>
        <dbReference type="Pfam" id="PF01258"/>
    </source>
</evidence>
<accession>A0A518E3G0</accession>
<dbReference type="InterPro" id="IPR000962">
    <property type="entry name" value="Znf_DskA_TraR"/>
</dbReference>
<dbReference type="OrthoDB" id="9811543at2"/>
<dbReference type="SUPFAM" id="SSF109635">
    <property type="entry name" value="DnaK suppressor protein DksA, alpha-hairpin domain"/>
    <property type="match status" value="1"/>
</dbReference>
<dbReference type="Pfam" id="PF01258">
    <property type="entry name" value="zf-dskA_traR"/>
    <property type="match status" value="1"/>
</dbReference>
<evidence type="ECO:0000313" key="7">
    <source>
        <dbReference type="EMBL" id="QDU98636.1"/>
    </source>
</evidence>
<feature type="domain" description="Zinc finger DksA/TraR C4-type" evidence="6">
    <location>
        <begin position="87"/>
        <end position="121"/>
    </location>
</feature>
<dbReference type="PANTHER" id="PTHR33823:SF4">
    <property type="entry name" value="GENERAL STRESS PROTEIN 16O"/>
    <property type="match status" value="1"/>
</dbReference>
<feature type="region of interest" description="Disordered" evidence="5">
    <location>
        <begin position="31"/>
        <end position="54"/>
    </location>
</feature>
<dbReference type="GO" id="GO:0008270">
    <property type="term" value="F:zinc ion binding"/>
    <property type="evidence" value="ECO:0007669"/>
    <property type="project" value="UniProtKB-KW"/>
</dbReference>
<organism evidence="7 8">
    <name type="scientific">Lignipirellula cremea</name>
    <dbReference type="NCBI Taxonomy" id="2528010"/>
    <lineage>
        <taxon>Bacteria</taxon>
        <taxon>Pseudomonadati</taxon>
        <taxon>Planctomycetota</taxon>
        <taxon>Planctomycetia</taxon>
        <taxon>Pirellulales</taxon>
        <taxon>Pirellulaceae</taxon>
        <taxon>Lignipirellula</taxon>
    </lineage>
</organism>
<dbReference type="InterPro" id="IPR037187">
    <property type="entry name" value="DnaK_N"/>
</dbReference>
<evidence type="ECO:0000313" key="8">
    <source>
        <dbReference type="Proteomes" id="UP000317648"/>
    </source>
</evidence>
<dbReference type="RefSeq" id="WP_145058051.1">
    <property type="nucleotide sequence ID" value="NZ_CP036433.1"/>
</dbReference>
<keyword evidence="2" id="KW-0863">Zinc-finger</keyword>
<name>A0A518E3G0_9BACT</name>
<gene>
    <name evidence="7" type="primary">dksA</name>
    <name evidence="7" type="ORF">Pla8534_65080</name>
</gene>